<keyword evidence="10" id="KW-1185">Reference proteome</keyword>
<sequence>MHFLTQELIQLDAKVNNAKEAIEQAGKLLLDQQLINESYIQAMIDSYEQNGPYFVLAPHIALPHARPEDGAKQAAVSMLQLKKPVPFGHPNNDPVSLVFALAAGSNNEHILVLKKLSTLLGNEEIRYKFMTAKNYEDLQSVIEGD</sequence>
<evidence type="ECO:0000313" key="9">
    <source>
        <dbReference type="EMBL" id="MDQ0339336.1"/>
    </source>
</evidence>
<keyword evidence="5" id="KW-0598">Phosphotransferase system</keyword>
<dbReference type="InterPro" id="IPR002178">
    <property type="entry name" value="PTS_EIIA_type-2_dom"/>
</dbReference>
<keyword evidence="7" id="KW-0175">Coiled coil</keyword>
<accession>A0ABU0CSE1</accession>
<dbReference type="PANTHER" id="PTHR36203:SF5">
    <property type="entry name" value="PTS SYSTEM, EIIA COMPONENT"/>
    <property type="match status" value="1"/>
</dbReference>
<protein>
    <submittedName>
        <fullName evidence="9">PTS system mannitol-specific IIA component/PTS system ascorbate-specific IIA component</fullName>
    </submittedName>
</protein>
<dbReference type="InterPro" id="IPR016152">
    <property type="entry name" value="PTrfase/Anion_transptr"/>
</dbReference>
<keyword evidence="3" id="KW-0963">Cytoplasm</keyword>
<dbReference type="Proteomes" id="UP001232445">
    <property type="component" value="Unassembled WGS sequence"/>
</dbReference>
<dbReference type="Pfam" id="PF00359">
    <property type="entry name" value="PTS_EIIA_2"/>
    <property type="match status" value="1"/>
</dbReference>
<comment type="caution">
    <text evidence="9">The sequence shown here is derived from an EMBL/GenBank/DDBJ whole genome shotgun (WGS) entry which is preliminary data.</text>
</comment>
<dbReference type="SUPFAM" id="SSF55804">
    <property type="entry name" value="Phoshotransferase/anion transport protein"/>
    <property type="match status" value="1"/>
</dbReference>
<evidence type="ECO:0000256" key="7">
    <source>
        <dbReference type="SAM" id="Coils"/>
    </source>
</evidence>
<evidence type="ECO:0000313" key="10">
    <source>
        <dbReference type="Proteomes" id="UP001232445"/>
    </source>
</evidence>
<feature type="coiled-coil region" evidence="7">
    <location>
        <begin position="1"/>
        <end position="28"/>
    </location>
</feature>
<organism evidence="9 10">
    <name type="scientific">Caldalkalibacillus uzonensis</name>
    <dbReference type="NCBI Taxonomy" id="353224"/>
    <lineage>
        <taxon>Bacteria</taxon>
        <taxon>Bacillati</taxon>
        <taxon>Bacillota</taxon>
        <taxon>Bacilli</taxon>
        <taxon>Bacillales</taxon>
        <taxon>Bacillaceae</taxon>
        <taxon>Caldalkalibacillus</taxon>
    </lineage>
</organism>
<evidence type="ECO:0000259" key="8">
    <source>
        <dbReference type="PROSITE" id="PS51094"/>
    </source>
</evidence>
<dbReference type="PROSITE" id="PS00372">
    <property type="entry name" value="PTS_EIIA_TYPE_2_HIS"/>
    <property type="match status" value="1"/>
</dbReference>
<evidence type="ECO:0000256" key="6">
    <source>
        <dbReference type="ARBA" id="ARBA00022777"/>
    </source>
</evidence>
<evidence type="ECO:0000256" key="1">
    <source>
        <dbReference type="ARBA" id="ARBA00004496"/>
    </source>
</evidence>
<dbReference type="PANTHER" id="PTHR36203">
    <property type="entry name" value="ASCORBATE-SPECIFIC PTS SYSTEM EIIA COMPONENT"/>
    <property type="match status" value="1"/>
</dbReference>
<reference evidence="9 10" key="1">
    <citation type="submission" date="2023-07" db="EMBL/GenBank/DDBJ databases">
        <title>Genomic Encyclopedia of Type Strains, Phase IV (KMG-IV): sequencing the most valuable type-strain genomes for metagenomic binning, comparative biology and taxonomic classification.</title>
        <authorList>
            <person name="Goeker M."/>
        </authorList>
    </citation>
    <scope>NUCLEOTIDE SEQUENCE [LARGE SCALE GENOMIC DNA]</scope>
    <source>
        <strain evidence="9 10">DSM 17740</strain>
    </source>
</reference>
<feature type="domain" description="PTS EIIA type-2" evidence="8">
    <location>
        <begin position="2"/>
        <end position="145"/>
    </location>
</feature>
<keyword evidence="2" id="KW-0813">Transport</keyword>
<dbReference type="PROSITE" id="PS51094">
    <property type="entry name" value="PTS_EIIA_TYPE_2"/>
    <property type="match status" value="1"/>
</dbReference>
<comment type="subcellular location">
    <subcellularLocation>
        <location evidence="1">Cytoplasm</location>
    </subcellularLocation>
</comment>
<keyword evidence="6" id="KW-0418">Kinase</keyword>
<dbReference type="EMBL" id="JAUSUQ010000007">
    <property type="protein sequence ID" value="MDQ0339336.1"/>
    <property type="molecule type" value="Genomic_DNA"/>
</dbReference>
<evidence type="ECO:0000256" key="3">
    <source>
        <dbReference type="ARBA" id="ARBA00022490"/>
    </source>
</evidence>
<proteinExistence type="predicted"/>
<evidence type="ECO:0000256" key="2">
    <source>
        <dbReference type="ARBA" id="ARBA00022448"/>
    </source>
</evidence>
<gene>
    <name evidence="9" type="ORF">J2S00_002123</name>
</gene>
<dbReference type="Gene3D" id="3.40.930.10">
    <property type="entry name" value="Mannitol-specific EII, Chain A"/>
    <property type="match status" value="1"/>
</dbReference>
<dbReference type="RefSeq" id="WP_307339173.1">
    <property type="nucleotide sequence ID" value="NZ_JAUSUQ010000007.1"/>
</dbReference>
<dbReference type="CDD" id="cd00211">
    <property type="entry name" value="PTS_IIA_fru"/>
    <property type="match status" value="1"/>
</dbReference>
<keyword evidence="4" id="KW-0808">Transferase</keyword>
<evidence type="ECO:0000256" key="4">
    <source>
        <dbReference type="ARBA" id="ARBA00022679"/>
    </source>
</evidence>
<name>A0ABU0CSE1_9BACI</name>
<dbReference type="InterPro" id="IPR051351">
    <property type="entry name" value="Ascorbate-PTS_EIIA_comp"/>
</dbReference>
<evidence type="ECO:0000256" key="5">
    <source>
        <dbReference type="ARBA" id="ARBA00022683"/>
    </source>
</evidence>